<dbReference type="PANTHER" id="PTHR43736">
    <property type="entry name" value="ADP-RIBOSE PYROPHOSPHATASE"/>
    <property type="match status" value="1"/>
</dbReference>
<dbReference type="PROSITE" id="PS51462">
    <property type="entry name" value="NUDIX"/>
    <property type="match status" value="1"/>
</dbReference>
<evidence type="ECO:0000256" key="1">
    <source>
        <dbReference type="ARBA" id="ARBA00022801"/>
    </source>
</evidence>
<dbReference type="Gene3D" id="3.90.79.10">
    <property type="entry name" value="Nucleoside Triphosphate Pyrophosphohydrolase"/>
    <property type="match status" value="1"/>
</dbReference>
<dbReference type="RefSeq" id="WP_343914146.1">
    <property type="nucleotide sequence ID" value="NZ_BAAAGE010000004.1"/>
</dbReference>
<accession>A0ABN1J6N4</accession>
<dbReference type="InterPro" id="IPR020084">
    <property type="entry name" value="NUDIX_hydrolase_CS"/>
</dbReference>
<evidence type="ECO:0000313" key="3">
    <source>
        <dbReference type="EMBL" id="GAA0730269.1"/>
    </source>
</evidence>
<dbReference type="SUPFAM" id="SSF55811">
    <property type="entry name" value="Nudix"/>
    <property type="match status" value="1"/>
</dbReference>
<keyword evidence="4" id="KW-1185">Reference proteome</keyword>
<dbReference type="CDD" id="cd02883">
    <property type="entry name" value="NUDIX_Hydrolase"/>
    <property type="match status" value="1"/>
</dbReference>
<reference evidence="3 4" key="1">
    <citation type="journal article" date="2019" name="Int. J. Syst. Evol. Microbiol.">
        <title>The Global Catalogue of Microorganisms (GCM) 10K type strain sequencing project: providing services to taxonomists for standard genome sequencing and annotation.</title>
        <authorList>
            <consortium name="The Broad Institute Genomics Platform"/>
            <consortium name="The Broad Institute Genome Sequencing Center for Infectious Disease"/>
            <person name="Wu L."/>
            <person name="Ma J."/>
        </authorList>
    </citation>
    <scope>NUCLEOTIDE SEQUENCE [LARGE SCALE GENOMIC DNA]</scope>
    <source>
        <strain evidence="3 4">JCM 15974</strain>
    </source>
</reference>
<dbReference type="InterPro" id="IPR015797">
    <property type="entry name" value="NUDIX_hydrolase-like_dom_sf"/>
</dbReference>
<dbReference type="Pfam" id="PF00293">
    <property type="entry name" value="NUDIX"/>
    <property type="match status" value="1"/>
</dbReference>
<dbReference type="EMBL" id="BAAAGE010000004">
    <property type="protein sequence ID" value="GAA0730269.1"/>
    <property type="molecule type" value="Genomic_DNA"/>
</dbReference>
<organism evidence="3 4">
    <name type="scientific">Aquimarina litoralis</name>
    <dbReference type="NCBI Taxonomy" id="584605"/>
    <lineage>
        <taxon>Bacteria</taxon>
        <taxon>Pseudomonadati</taxon>
        <taxon>Bacteroidota</taxon>
        <taxon>Flavobacteriia</taxon>
        <taxon>Flavobacteriales</taxon>
        <taxon>Flavobacteriaceae</taxon>
        <taxon>Aquimarina</taxon>
    </lineage>
</organism>
<dbReference type="PANTHER" id="PTHR43736:SF1">
    <property type="entry name" value="DIHYDRONEOPTERIN TRIPHOSPHATE DIPHOSPHATASE"/>
    <property type="match status" value="1"/>
</dbReference>
<name>A0ABN1J6N4_9FLAO</name>
<dbReference type="InterPro" id="IPR000086">
    <property type="entry name" value="NUDIX_hydrolase_dom"/>
</dbReference>
<gene>
    <name evidence="3" type="ORF">GCM10009430_41360</name>
</gene>
<sequence>MKIKKHKQKSRLIVYQGDELLVFQKISNRLEYGLIGGFLKKGETPEKGLIRETYEETGVQLSEQDMDYYDSLTLDWDENQKLSKHYFVCKNADKSFSLSEPDKFAKITWIYWKDALKYFGKSDRKMVKSLFKPCKINY</sequence>
<evidence type="ECO:0000259" key="2">
    <source>
        <dbReference type="PROSITE" id="PS51462"/>
    </source>
</evidence>
<proteinExistence type="predicted"/>
<protein>
    <recommendedName>
        <fullName evidence="2">Nudix hydrolase domain-containing protein</fullName>
    </recommendedName>
</protein>
<dbReference type="PROSITE" id="PS00893">
    <property type="entry name" value="NUDIX_BOX"/>
    <property type="match status" value="1"/>
</dbReference>
<feature type="domain" description="Nudix hydrolase" evidence="2">
    <location>
        <begin position="4"/>
        <end position="132"/>
    </location>
</feature>
<keyword evidence="1" id="KW-0378">Hydrolase</keyword>
<comment type="caution">
    <text evidence="3">The sequence shown here is derived from an EMBL/GenBank/DDBJ whole genome shotgun (WGS) entry which is preliminary data.</text>
</comment>
<dbReference type="Proteomes" id="UP001501758">
    <property type="component" value="Unassembled WGS sequence"/>
</dbReference>
<evidence type="ECO:0000313" key="4">
    <source>
        <dbReference type="Proteomes" id="UP001501758"/>
    </source>
</evidence>